<dbReference type="InterPro" id="IPR032466">
    <property type="entry name" value="Metal_Hydrolase"/>
</dbReference>
<sequence length="362" mass="40225">MCNLPDVFAQKQQVERVDPAQQAALHVAVRPDWLALEPETAVDPDQPIIDPHHHLWQGSRGRYMYDECLEDVTASHNIVATVFVECRSMWRGFGPDELRPAGETEFAAGVAAVAESGDFGTCRIAAGIIGYADLRMAPEKVDRLLQLHLERGGGRFRGIRQSAVWHPDPAFRTTSILPPPGLLSDQAFRSGFARLGEFGVSFDAWVYHTQLAEFAELARAYPEVVLVLDHLGGIIGAGANAGMRDEVFSEWRKGLASLAEMPNVRLKLGGLGMRIGFGRYHLGERPPTSLQLAQDWRPWIETAIELMGVDRCMFESNFPVDKGSYSYSVCWNAFQRIASGASVNERRALFHDTAVETYRLVL</sequence>
<name>A0A256GCR4_9HYPH</name>
<comment type="similarity">
    <text evidence="1">Belongs to the metallo-dependent hydrolases superfamily.</text>
</comment>
<dbReference type="AlphaFoldDB" id="A0A256GCR4"/>
<dbReference type="EMBL" id="WBWF01000038">
    <property type="protein sequence ID" value="KAB2698710.1"/>
    <property type="molecule type" value="Genomic_DNA"/>
</dbReference>
<evidence type="ECO:0000256" key="1">
    <source>
        <dbReference type="ARBA" id="ARBA00038310"/>
    </source>
</evidence>
<feature type="domain" description="Amidohydrolase-related" evidence="2">
    <location>
        <begin position="49"/>
        <end position="360"/>
    </location>
</feature>
<evidence type="ECO:0000313" key="4">
    <source>
        <dbReference type="EMBL" id="OYR24922.1"/>
    </source>
</evidence>
<dbReference type="InterPro" id="IPR006680">
    <property type="entry name" value="Amidohydro-rel"/>
</dbReference>
<comment type="caution">
    <text evidence="4">The sequence shown here is derived from an EMBL/GenBank/DDBJ whole genome shotgun (WGS) entry which is preliminary data.</text>
</comment>
<dbReference type="EMBL" id="NNRN01000061">
    <property type="protein sequence ID" value="OYR24922.1"/>
    <property type="molecule type" value="Genomic_DNA"/>
</dbReference>
<dbReference type="RefSeq" id="WP_094515548.1">
    <property type="nucleotide sequence ID" value="NZ_JBHEEP010000047.1"/>
</dbReference>
<organism evidence="4 5">
    <name type="scientific">Brucella lupini</name>
    <dbReference type="NCBI Taxonomy" id="255457"/>
    <lineage>
        <taxon>Bacteria</taxon>
        <taxon>Pseudomonadati</taxon>
        <taxon>Pseudomonadota</taxon>
        <taxon>Alphaproteobacteria</taxon>
        <taxon>Hyphomicrobiales</taxon>
        <taxon>Brucellaceae</taxon>
        <taxon>Brucella/Ochrobactrum group</taxon>
        <taxon>Brucella</taxon>
    </lineage>
</organism>
<reference evidence="3 6" key="2">
    <citation type="submission" date="2019-09" db="EMBL/GenBank/DDBJ databases">
        <title>Taxonomic organization of the family Brucellaceae based on a phylogenomic approach.</title>
        <authorList>
            <person name="Leclercq S."/>
            <person name="Cloeckaert A."/>
            <person name="Zygmunt M.S."/>
        </authorList>
    </citation>
    <scope>NUCLEOTIDE SEQUENCE [LARGE SCALE GENOMIC DNA]</scope>
    <source>
        <strain evidence="3 6">LUP23</strain>
    </source>
</reference>
<dbReference type="Pfam" id="PF04909">
    <property type="entry name" value="Amidohydro_2"/>
    <property type="match status" value="1"/>
</dbReference>
<dbReference type="GO" id="GO:0016787">
    <property type="term" value="F:hydrolase activity"/>
    <property type="evidence" value="ECO:0007669"/>
    <property type="project" value="UniProtKB-KW"/>
</dbReference>
<accession>A0A256GCR4</accession>
<dbReference type="InterPro" id="IPR052350">
    <property type="entry name" value="Metallo-dep_Lactonases"/>
</dbReference>
<protein>
    <submittedName>
        <fullName evidence="4">Amidohydrolase family protein</fullName>
    </submittedName>
</protein>
<dbReference type="SUPFAM" id="SSF51556">
    <property type="entry name" value="Metallo-dependent hydrolases"/>
    <property type="match status" value="1"/>
</dbReference>
<proteinExistence type="inferred from homology"/>
<dbReference type="Proteomes" id="UP000216363">
    <property type="component" value="Unassembled WGS sequence"/>
</dbReference>
<dbReference type="PANTHER" id="PTHR43569:SF1">
    <property type="entry name" value="BLL3371 PROTEIN"/>
    <property type="match status" value="1"/>
</dbReference>
<dbReference type="Proteomes" id="UP000435957">
    <property type="component" value="Unassembled WGS sequence"/>
</dbReference>
<dbReference type="PANTHER" id="PTHR43569">
    <property type="entry name" value="AMIDOHYDROLASE"/>
    <property type="match status" value="1"/>
</dbReference>
<keyword evidence="4" id="KW-0378">Hydrolase</keyword>
<dbReference type="Gene3D" id="3.20.20.140">
    <property type="entry name" value="Metal-dependent hydrolases"/>
    <property type="match status" value="1"/>
</dbReference>
<evidence type="ECO:0000313" key="6">
    <source>
        <dbReference type="Proteomes" id="UP000435957"/>
    </source>
</evidence>
<evidence type="ECO:0000259" key="2">
    <source>
        <dbReference type="Pfam" id="PF04909"/>
    </source>
</evidence>
<evidence type="ECO:0000313" key="5">
    <source>
        <dbReference type="Proteomes" id="UP000216363"/>
    </source>
</evidence>
<evidence type="ECO:0000313" key="3">
    <source>
        <dbReference type="EMBL" id="KAB2698710.1"/>
    </source>
</evidence>
<gene>
    <name evidence="4" type="ORF">CES86_4522</name>
    <name evidence="3" type="ORF">F9L03_26050</name>
</gene>
<reference evidence="4 5" key="1">
    <citation type="submission" date="2017-07" db="EMBL/GenBank/DDBJ databases">
        <title>Draft genome of Ochrobactrum lupini type strain LUP21.</title>
        <authorList>
            <person name="Krzyzanowska D.M."/>
            <person name="Jafra S."/>
        </authorList>
    </citation>
    <scope>NUCLEOTIDE SEQUENCE [LARGE SCALE GENOMIC DNA]</scope>
    <source>
        <strain evidence="4 5">LUP21</strain>
    </source>
</reference>
<keyword evidence="6" id="KW-1185">Reference proteome</keyword>